<sequence length="93" mass="10523">MISKNGERFVLKGSITMDNARAIMEEGESLFNHEDVKVDLAGVEEVDSSAVSILLQWMREAQLRNQPILFFNLPENLKSLIALYGVEEMIPNQ</sequence>
<dbReference type="InterPro" id="IPR058548">
    <property type="entry name" value="MlaB-like_STAS"/>
</dbReference>
<dbReference type="RefSeq" id="WP_124946329.1">
    <property type="nucleotide sequence ID" value="NZ_BHVT01000033.1"/>
</dbReference>
<evidence type="ECO:0000313" key="2">
    <source>
        <dbReference type="EMBL" id="TCV83706.1"/>
    </source>
</evidence>
<dbReference type="InterPro" id="IPR002645">
    <property type="entry name" value="STAS_dom"/>
</dbReference>
<proteinExistence type="predicted"/>
<dbReference type="Gene3D" id="3.30.750.24">
    <property type="entry name" value="STAS domain"/>
    <property type="match status" value="1"/>
</dbReference>
<organism evidence="2 3">
    <name type="scientific">Sulfurirhabdus autotrophica</name>
    <dbReference type="NCBI Taxonomy" id="1706046"/>
    <lineage>
        <taxon>Bacteria</taxon>
        <taxon>Pseudomonadati</taxon>
        <taxon>Pseudomonadota</taxon>
        <taxon>Betaproteobacteria</taxon>
        <taxon>Nitrosomonadales</taxon>
        <taxon>Sulfuricellaceae</taxon>
        <taxon>Sulfurirhabdus</taxon>
    </lineage>
</organism>
<dbReference type="InterPro" id="IPR036513">
    <property type="entry name" value="STAS_dom_sf"/>
</dbReference>
<accession>A0A4R3XWL0</accession>
<dbReference type="PROSITE" id="PS50801">
    <property type="entry name" value="STAS"/>
    <property type="match status" value="1"/>
</dbReference>
<dbReference type="SUPFAM" id="SSF52091">
    <property type="entry name" value="SpoIIaa-like"/>
    <property type="match status" value="1"/>
</dbReference>
<dbReference type="InterPro" id="IPR052746">
    <property type="entry name" value="MlaB_ABC_Transporter"/>
</dbReference>
<gene>
    <name evidence="2" type="ORF">EDC63_11410</name>
</gene>
<dbReference type="EMBL" id="SMCO01000014">
    <property type="protein sequence ID" value="TCV83706.1"/>
    <property type="molecule type" value="Genomic_DNA"/>
</dbReference>
<dbReference type="CDD" id="cd07043">
    <property type="entry name" value="STAS_anti-anti-sigma_factors"/>
    <property type="match status" value="1"/>
</dbReference>
<protein>
    <submittedName>
        <fullName evidence="2">Phospholipid transport system transporter-binding protein</fullName>
    </submittedName>
</protein>
<keyword evidence="3" id="KW-1185">Reference proteome</keyword>
<dbReference type="AlphaFoldDB" id="A0A4R3XWL0"/>
<evidence type="ECO:0000313" key="3">
    <source>
        <dbReference type="Proteomes" id="UP000295367"/>
    </source>
</evidence>
<dbReference type="Pfam" id="PF13466">
    <property type="entry name" value="STAS_2"/>
    <property type="match status" value="1"/>
</dbReference>
<comment type="caution">
    <text evidence="2">The sequence shown here is derived from an EMBL/GenBank/DDBJ whole genome shotgun (WGS) entry which is preliminary data.</text>
</comment>
<feature type="domain" description="STAS" evidence="1">
    <location>
        <begin position="9"/>
        <end position="93"/>
    </location>
</feature>
<evidence type="ECO:0000259" key="1">
    <source>
        <dbReference type="PROSITE" id="PS50801"/>
    </source>
</evidence>
<dbReference type="PANTHER" id="PTHR35849:SF1">
    <property type="entry name" value="INTERMEMBRANE PHOSPHOLIPID TRANSPORT SYSTEM BINDING PROTEIN MLAB"/>
    <property type="match status" value="1"/>
</dbReference>
<dbReference type="PANTHER" id="PTHR35849">
    <property type="entry name" value="BLR2341 PROTEIN"/>
    <property type="match status" value="1"/>
</dbReference>
<dbReference type="OrthoDB" id="8563468at2"/>
<dbReference type="Proteomes" id="UP000295367">
    <property type="component" value="Unassembled WGS sequence"/>
</dbReference>
<name>A0A4R3XWL0_9PROT</name>
<reference evidence="2 3" key="1">
    <citation type="submission" date="2019-03" db="EMBL/GenBank/DDBJ databases">
        <title>Genomic Encyclopedia of Type Strains, Phase IV (KMG-IV): sequencing the most valuable type-strain genomes for metagenomic binning, comparative biology and taxonomic classification.</title>
        <authorList>
            <person name="Goeker M."/>
        </authorList>
    </citation>
    <scope>NUCLEOTIDE SEQUENCE [LARGE SCALE GENOMIC DNA]</scope>
    <source>
        <strain evidence="2 3">DSM 100309</strain>
    </source>
</reference>